<proteinExistence type="predicted"/>
<keyword evidence="3" id="KW-1185">Reference proteome</keyword>
<comment type="caution">
    <text evidence="2">The sequence shown here is derived from an EMBL/GenBank/DDBJ whole genome shotgun (WGS) entry which is preliminary data.</text>
</comment>
<reference evidence="2 3" key="1">
    <citation type="submission" date="2021-09" db="EMBL/GenBank/DDBJ databases">
        <title>Genomic insights and catalytic innovation underlie evolution of tropane alkaloids biosynthesis.</title>
        <authorList>
            <person name="Wang Y.-J."/>
            <person name="Tian T."/>
            <person name="Huang J.-P."/>
            <person name="Huang S.-X."/>
        </authorList>
    </citation>
    <scope>NUCLEOTIDE SEQUENCE [LARGE SCALE GENOMIC DNA]</scope>
    <source>
        <strain evidence="2">KIB-2018</strain>
        <tissue evidence="2">Leaf</tissue>
    </source>
</reference>
<dbReference type="Proteomes" id="UP001159364">
    <property type="component" value="Linkage Group LG08"/>
</dbReference>
<organism evidence="2 3">
    <name type="scientific">Erythroxylum novogranatense</name>
    <dbReference type="NCBI Taxonomy" id="1862640"/>
    <lineage>
        <taxon>Eukaryota</taxon>
        <taxon>Viridiplantae</taxon>
        <taxon>Streptophyta</taxon>
        <taxon>Embryophyta</taxon>
        <taxon>Tracheophyta</taxon>
        <taxon>Spermatophyta</taxon>
        <taxon>Magnoliopsida</taxon>
        <taxon>eudicotyledons</taxon>
        <taxon>Gunneridae</taxon>
        <taxon>Pentapetalae</taxon>
        <taxon>rosids</taxon>
        <taxon>fabids</taxon>
        <taxon>Malpighiales</taxon>
        <taxon>Erythroxylaceae</taxon>
        <taxon>Erythroxylum</taxon>
    </lineage>
</organism>
<protein>
    <submittedName>
        <fullName evidence="2">Uncharacterized protein</fullName>
    </submittedName>
</protein>
<evidence type="ECO:0000313" key="3">
    <source>
        <dbReference type="Proteomes" id="UP001159364"/>
    </source>
</evidence>
<evidence type="ECO:0000256" key="1">
    <source>
        <dbReference type="SAM" id="MobiDB-lite"/>
    </source>
</evidence>
<name>A0AAV8U808_9ROSI</name>
<evidence type="ECO:0000313" key="2">
    <source>
        <dbReference type="EMBL" id="KAJ8898580.1"/>
    </source>
</evidence>
<dbReference type="EMBL" id="JAIWQS010000008">
    <property type="protein sequence ID" value="KAJ8898580.1"/>
    <property type="molecule type" value="Genomic_DNA"/>
</dbReference>
<sequence length="270" mass="31013">MPSQKRRAQSPSPNPQPANSDSSREPPPMPDSPPLHTRFRGTVSHRVPPLEVLQVMGHFNLEDDQQRARWQAIPTRQVIQALGVIDSRDDSEYLDSLCSYDSDLFVAQSAWQTLIQNPQAKYVAMVTQTRVNLDYWVVVTFQYATRDTRPMIMGQVITQITRHEHIVDDDSTDGVHSFTPADTLARTRVFHSDDRQPLHPTTSLYHPILDRLDRLEATLAELQSDIRAIRSALAPSLWRLWRHRHRSQLKSSVYSFTFTLRTTHDLSVGR</sequence>
<accession>A0AAV8U808</accession>
<feature type="region of interest" description="Disordered" evidence="1">
    <location>
        <begin position="1"/>
        <end position="40"/>
    </location>
</feature>
<gene>
    <name evidence="2" type="ORF">K2173_001477</name>
</gene>
<dbReference type="AlphaFoldDB" id="A0AAV8U808"/>